<dbReference type="OrthoDB" id="6543050at2"/>
<keyword evidence="3" id="KW-1185">Reference proteome</keyword>
<dbReference type="EMBL" id="AP017928">
    <property type="protein sequence ID" value="BBA35561.1"/>
    <property type="molecule type" value="Genomic_DNA"/>
</dbReference>
<protein>
    <submittedName>
        <fullName evidence="2">Tellurite resistance protein</fullName>
    </submittedName>
</protein>
<dbReference type="CDD" id="cd07176">
    <property type="entry name" value="terB"/>
    <property type="match status" value="1"/>
</dbReference>
<proteinExistence type="predicted"/>
<dbReference type="Proteomes" id="UP000266313">
    <property type="component" value="Chromosome"/>
</dbReference>
<dbReference type="InterPro" id="IPR007791">
    <property type="entry name" value="DjlA_N"/>
</dbReference>
<dbReference type="InterPro" id="IPR029024">
    <property type="entry name" value="TerB-like"/>
</dbReference>
<accession>A0A250KX75</accession>
<evidence type="ECO:0000313" key="2">
    <source>
        <dbReference type="EMBL" id="BBA35561.1"/>
    </source>
</evidence>
<reference evidence="2 3" key="1">
    <citation type="submission" date="2016-12" db="EMBL/GenBank/DDBJ databases">
        <title>Genome sequencing of Methylocaldum marinum.</title>
        <authorList>
            <person name="Takeuchi M."/>
            <person name="Kamagata Y."/>
            <person name="Hiraoka S."/>
            <person name="Oshima K."/>
            <person name="Hattori M."/>
            <person name="Iwasaki W."/>
        </authorList>
    </citation>
    <scope>NUCLEOTIDE SEQUENCE [LARGE SCALE GENOMIC DNA]</scope>
    <source>
        <strain evidence="2 3">S8</strain>
    </source>
</reference>
<dbReference type="Pfam" id="PF05099">
    <property type="entry name" value="TerB"/>
    <property type="match status" value="1"/>
</dbReference>
<gene>
    <name evidence="2" type="ORF">sS8_3624</name>
</gene>
<dbReference type="KEGG" id="mmai:sS8_3624"/>
<dbReference type="RefSeq" id="WP_119630858.1">
    <property type="nucleotide sequence ID" value="NZ_AP017928.1"/>
</dbReference>
<feature type="domain" description="Co-chaperone DjlA N-terminal" evidence="1">
    <location>
        <begin position="32"/>
        <end position="149"/>
    </location>
</feature>
<dbReference type="AlphaFoldDB" id="A0A250KX75"/>
<evidence type="ECO:0000313" key="3">
    <source>
        <dbReference type="Proteomes" id="UP000266313"/>
    </source>
</evidence>
<organism evidence="2 3">
    <name type="scientific">Methylocaldum marinum</name>
    <dbReference type="NCBI Taxonomy" id="1432792"/>
    <lineage>
        <taxon>Bacteria</taxon>
        <taxon>Pseudomonadati</taxon>
        <taxon>Pseudomonadota</taxon>
        <taxon>Gammaproteobacteria</taxon>
        <taxon>Methylococcales</taxon>
        <taxon>Methylococcaceae</taxon>
        <taxon>Methylocaldum</taxon>
    </lineage>
</organism>
<evidence type="ECO:0000259" key="1">
    <source>
        <dbReference type="Pfam" id="PF05099"/>
    </source>
</evidence>
<dbReference type="SUPFAM" id="SSF158682">
    <property type="entry name" value="TerB-like"/>
    <property type="match status" value="1"/>
</dbReference>
<dbReference type="Gene3D" id="1.10.3680.10">
    <property type="entry name" value="TerB-like"/>
    <property type="match status" value="1"/>
</dbReference>
<sequence length="151" mass="16972">MSFQNFFNSLKQKASELKNEALKFKNRDFLNAAVSGSVLVSMADGIISSEEKQKMMRFIENYEALSVFSAKELIDAFQNAVSQIEFDKDLGEAKAYEALRKMKNNDAASRLIMRLIICIAGADGNFDDNEKRVARKIAMELGLNPAEFELT</sequence>
<name>A0A250KX75_9GAMM</name>